<dbReference type="AlphaFoldDB" id="A0A9P3Q5Y3"/>
<dbReference type="EMBL" id="BRZI01000005">
    <property type="protein sequence ID" value="GLD29468.1"/>
    <property type="molecule type" value="Genomic_DNA"/>
</dbReference>
<evidence type="ECO:0000313" key="1">
    <source>
        <dbReference type="EMBL" id="GLB85407.1"/>
    </source>
</evidence>
<evidence type="ECO:0000313" key="3">
    <source>
        <dbReference type="Proteomes" id="UP001064782"/>
    </source>
</evidence>
<name>A0A9P3Q5Y3_9MYCO</name>
<dbReference type="RefSeq" id="WP_236984226.1">
    <property type="nucleotide sequence ID" value="NZ_BRXE01000083.1"/>
</dbReference>
<dbReference type="SUPFAM" id="SSF55961">
    <property type="entry name" value="Bet v1-like"/>
    <property type="match status" value="1"/>
</dbReference>
<comment type="caution">
    <text evidence="2">The sequence shown here is derived from an EMBL/GenBank/DDBJ whole genome shotgun (WGS) entry which is preliminary data.</text>
</comment>
<protein>
    <recommendedName>
        <fullName evidence="4">SRPBCC family protein</fullName>
    </recommendedName>
</protein>
<accession>A0A9P3Q5Y3</accession>
<evidence type="ECO:0000313" key="2">
    <source>
        <dbReference type="EMBL" id="GLD29468.1"/>
    </source>
</evidence>
<sequence>MRVGAALALLYAARRYYLNWGTTKAEAQARMPGDELVADPAVQTTEAISIDVPAAQVWPWLIPEQVNPDWPHLEVGDVIQVTPEGWLGIDGGVKLTVAKIVPEECLVLTAGRTDRTGVWSMHLQPHWEDSVRLLVRVRLALRHPGEVAALELARPAIALGTRRLLRGIKERAERAAMTHEDG</sequence>
<dbReference type="Proteomes" id="UP001064782">
    <property type="component" value="Unassembled WGS sequence"/>
</dbReference>
<dbReference type="Proteomes" id="UP001165663">
    <property type="component" value="Unassembled WGS sequence"/>
</dbReference>
<gene>
    <name evidence="2" type="ORF">Mkiyose1413_13510</name>
    <name evidence="1" type="ORF">SRL2020028_46630</name>
</gene>
<dbReference type="EMBL" id="BRXE01000083">
    <property type="protein sequence ID" value="GLB85407.1"/>
    <property type="molecule type" value="Genomic_DNA"/>
</dbReference>
<evidence type="ECO:0008006" key="4">
    <source>
        <dbReference type="Google" id="ProtNLM"/>
    </source>
</evidence>
<keyword evidence="3" id="KW-1185">Reference proteome</keyword>
<reference evidence="2" key="1">
    <citation type="submission" date="2022-08" db="EMBL/GenBank/DDBJ databases">
        <title>Mycobacterium kiyosense sp. nov., scotochromogenic slow-glowing species isolated from respiratory specimens.</title>
        <authorList>
            <person name="Fukano H."/>
            <person name="Kazumi Y."/>
            <person name="Sakagami N."/>
            <person name="Ato M."/>
            <person name="Mitarai S."/>
            <person name="Hoshino Y."/>
        </authorList>
    </citation>
    <scope>NUCLEOTIDE SEQUENCE</scope>
    <source>
        <strain evidence="2">1413</strain>
        <strain evidence="1">SRL2020-028</strain>
    </source>
</reference>
<proteinExistence type="predicted"/>
<organism evidence="2 3">
    <name type="scientific">Mycobacterium kiyosense</name>
    <dbReference type="NCBI Taxonomy" id="2871094"/>
    <lineage>
        <taxon>Bacteria</taxon>
        <taxon>Bacillati</taxon>
        <taxon>Actinomycetota</taxon>
        <taxon>Actinomycetes</taxon>
        <taxon>Mycobacteriales</taxon>
        <taxon>Mycobacteriaceae</taxon>
        <taxon>Mycobacterium</taxon>
    </lineage>
</organism>
<dbReference type="GeneID" id="83628846"/>